<dbReference type="EMBL" id="JARAKF010000001">
    <property type="protein sequence ID" value="MDU9000146.1"/>
    <property type="molecule type" value="Genomic_DNA"/>
</dbReference>
<dbReference type="Gene3D" id="2.130.10.10">
    <property type="entry name" value="YVTN repeat-like/Quinoprotein amine dehydrogenase"/>
    <property type="match status" value="2"/>
</dbReference>
<evidence type="ECO:0000313" key="2">
    <source>
        <dbReference type="EMBL" id="MDU9000146.1"/>
    </source>
</evidence>
<dbReference type="Proteomes" id="UP001257627">
    <property type="component" value="Unassembled WGS sequence"/>
</dbReference>
<evidence type="ECO:0000259" key="1">
    <source>
        <dbReference type="Pfam" id="PF13360"/>
    </source>
</evidence>
<dbReference type="InterPro" id="IPR015943">
    <property type="entry name" value="WD40/YVTN_repeat-like_dom_sf"/>
</dbReference>
<dbReference type="SUPFAM" id="SSF63829">
    <property type="entry name" value="Calcium-dependent phosphotriesterase"/>
    <property type="match status" value="1"/>
</dbReference>
<organism evidence="2 3">
    <name type="scientific">Streptomyces mirabilis</name>
    <dbReference type="NCBI Taxonomy" id="68239"/>
    <lineage>
        <taxon>Bacteria</taxon>
        <taxon>Bacillati</taxon>
        <taxon>Actinomycetota</taxon>
        <taxon>Actinomycetes</taxon>
        <taxon>Kitasatosporales</taxon>
        <taxon>Streptomycetaceae</taxon>
        <taxon>Streptomyces</taxon>
    </lineage>
</organism>
<name>A0ABU3V1T6_9ACTN</name>
<comment type="caution">
    <text evidence="2">The sequence shown here is derived from an EMBL/GenBank/DDBJ whole genome shotgun (WGS) entry which is preliminary data.</text>
</comment>
<reference evidence="2 3" key="1">
    <citation type="submission" date="2023-02" db="EMBL/GenBank/DDBJ databases">
        <authorList>
            <person name="Maleckis M."/>
        </authorList>
    </citation>
    <scope>NUCLEOTIDE SEQUENCE [LARGE SCALE GENOMIC DNA]</scope>
    <source>
        <strain evidence="2 3">P8-A2</strain>
    </source>
</reference>
<dbReference type="RefSeq" id="WP_316736842.1">
    <property type="nucleotide sequence ID" value="NZ_JARAKF010000001.1"/>
</dbReference>
<sequence>MVVLADQHRWRAVELQRGGVMRQGMRSARVTTFTSEPGHILWPTLARARSGQVVLLSSCEGQKIRRWDMLTGRMLWCSADAWSANALAVASPPGGNPVVAVATEDGVVRLDALTGAELDGHEMAADDTIWDVATGLLPDGRAFIAGAGHCGFRVYRWDAATGEPLGPPLVGHTTCVKAVTAITLPDGTALIASEDEAGRILRWNAASGQPYGNPIHGPGDYNMQLVSLALNDGRVMLASLDMNGTLSRWDAVTGEPIGPLMRPGPETRLACATAAGGGVLFIAPYGGPIRLWDAVSDEVLGAPLPGTGPAALSCSDGSVSLATRAGDTEMTVRRLVDPPR</sequence>
<evidence type="ECO:0000313" key="3">
    <source>
        <dbReference type="Proteomes" id="UP001257627"/>
    </source>
</evidence>
<gene>
    <name evidence="2" type="ORF">PU648_49095</name>
</gene>
<protein>
    <submittedName>
        <fullName evidence="2">PQQ-binding-like beta-propeller repeat protein</fullName>
    </submittedName>
</protein>
<keyword evidence="3" id="KW-1185">Reference proteome</keyword>
<dbReference type="InterPro" id="IPR002372">
    <property type="entry name" value="PQQ_rpt_dom"/>
</dbReference>
<proteinExistence type="predicted"/>
<accession>A0ABU3V1T6</accession>
<feature type="domain" description="Pyrrolo-quinoline quinone repeat" evidence="1">
    <location>
        <begin position="24"/>
        <end position="209"/>
    </location>
</feature>
<dbReference type="Pfam" id="PF13360">
    <property type="entry name" value="PQQ_2"/>
    <property type="match status" value="1"/>
</dbReference>